<evidence type="ECO:0000256" key="1">
    <source>
        <dbReference type="SAM" id="MobiDB-lite"/>
    </source>
</evidence>
<dbReference type="RefSeq" id="WP_200193830.1">
    <property type="nucleotide sequence ID" value="NZ_JAENHM010000040.1"/>
</dbReference>
<gene>
    <name evidence="3" type="ORF">JHL17_13300</name>
</gene>
<evidence type="ECO:0000313" key="3">
    <source>
        <dbReference type="EMBL" id="MBK1838390.1"/>
    </source>
</evidence>
<feature type="transmembrane region" description="Helical" evidence="2">
    <location>
        <begin position="31"/>
        <end position="54"/>
    </location>
</feature>
<keyword evidence="2" id="KW-0472">Membrane</keyword>
<evidence type="ECO:0000313" key="4">
    <source>
        <dbReference type="Proteomes" id="UP000652760"/>
    </source>
</evidence>
<feature type="transmembrane region" description="Helical" evidence="2">
    <location>
        <begin position="382"/>
        <end position="404"/>
    </location>
</feature>
<feature type="region of interest" description="Disordered" evidence="1">
    <location>
        <begin position="538"/>
        <end position="559"/>
    </location>
</feature>
<reference evidence="4" key="1">
    <citation type="submission" date="2021-01" db="EMBL/GenBank/DDBJ databases">
        <title>Genome public.</title>
        <authorList>
            <person name="Liu C."/>
            <person name="Sun Q."/>
        </authorList>
    </citation>
    <scope>NUCLEOTIDE SEQUENCE [LARGE SCALE GENOMIC DNA]</scope>
    <source>
        <strain evidence="4">YIM B02556</strain>
    </source>
</reference>
<evidence type="ECO:0000256" key="2">
    <source>
        <dbReference type="SAM" id="Phobius"/>
    </source>
</evidence>
<dbReference type="EMBL" id="JAENHM010000040">
    <property type="protein sequence ID" value="MBK1838390.1"/>
    <property type="molecule type" value="Genomic_DNA"/>
</dbReference>
<comment type="caution">
    <text evidence="3">The sequence shown here is derived from an EMBL/GenBank/DDBJ whole genome shotgun (WGS) entry which is preliminary data.</text>
</comment>
<accession>A0ABS1F4P4</accession>
<sequence>MTPASGILQKSTKTNTTRDLSAFGITLRNWLFIWVIAIVAGALLYAATVIGSYYTMQSSMRTAPLPQFLGLDQSMISSNDAKRIAEGFRIASPEGVAAQIESAINNAGNRQDEKVKDVPALRFLTRLLAGNGRCAGNCGAGCIGIIENRVLRLLGGWPSSSELDPGISFQLTTVEPVRPVPSIDTACEQVRKQAENIISIEDILLHPRGLLIRQNPVAIPKLARELLEPGGCDAASETRSMCQLFIRVMQEVIDSDEVRLRRSLLVNLFYGWERLVVWILFFATLLALWVRGRLFKPIQRRWVAIQSIAQKGNVTDPLDVLNSIKQHDDDLVNFNKTGNIIRNDFLIEFMNASQQDMISGATERNVEKIAALHLDEIESERIVIDSMIAVFSVIGFVATLLGLIEALASANTIATTSGDERGAAILTVTTVLSSCFATTFLALVCMAGFSVINMIQGRHERNIIRGVELLLTRLISSHRELYLKNLQDRQAELDLENAQNEQLRADTLELEAAIAMAKAEHLQAEAKNVRNRIAKRAKRVSGTSSTMLDSSSGSGDAVL</sequence>
<protein>
    <recommendedName>
        <fullName evidence="5">MotA/TolQ/ExbB proton channel domain-containing protein</fullName>
    </recommendedName>
</protein>
<proteinExistence type="predicted"/>
<name>A0ABS1F4P4_9PROT</name>
<keyword evidence="2" id="KW-1133">Transmembrane helix</keyword>
<feature type="transmembrane region" description="Helical" evidence="2">
    <location>
        <begin position="269"/>
        <end position="290"/>
    </location>
</feature>
<keyword evidence="4" id="KW-1185">Reference proteome</keyword>
<keyword evidence="2" id="KW-0812">Transmembrane</keyword>
<feature type="transmembrane region" description="Helical" evidence="2">
    <location>
        <begin position="424"/>
        <end position="452"/>
    </location>
</feature>
<organism evidence="3 4">
    <name type="scientific">Azospirillum endophyticum</name>
    <dbReference type="NCBI Taxonomy" id="2800326"/>
    <lineage>
        <taxon>Bacteria</taxon>
        <taxon>Pseudomonadati</taxon>
        <taxon>Pseudomonadota</taxon>
        <taxon>Alphaproteobacteria</taxon>
        <taxon>Rhodospirillales</taxon>
        <taxon>Azospirillaceae</taxon>
        <taxon>Azospirillum</taxon>
    </lineage>
</organism>
<dbReference type="Proteomes" id="UP000652760">
    <property type="component" value="Unassembled WGS sequence"/>
</dbReference>
<feature type="compositionally biased region" description="Low complexity" evidence="1">
    <location>
        <begin position="541"/>
        <end position="559"/>
    </location>
</feature>
<evidence type="ECO:0008006" key="5">
    <source>
        <dbReference type="Google" id="ProtNLM"/>
    </source>
</evidence>